<dbReference type="Proteomes" id="UP000585802">
    <property type="component" value="Unassembled WGS sequence"/>
</dbReference>
<feature type="non-terminal residue" evidence="2">
    <location>
        <position position="98"/>
    </location>
</feature>
<accession>A0A7J4GSH4</accession>
<organism evidence="2 3">
    <name type="scientific">Marine Group III euryarchaeote</name>
    <dbReference type="NCBI Taxonomy" id="2173149"/>
    <lineage>
        <taxon>Archaea</taxon>
        <taxon>Methanobacteriati</taxon>
        <taxon>Thermoplasmatota</taxon>
        <taxon>Thermoplasmata</taxon>
        <taxon>Candidatus Thermoprofundales</taxon>
    </lineage>
</organism>
<reference evidence="3" key="1">
    <citation type="journal article" date="2019" name="bioRxiv">
        <title>Genome diversification in globally distributed novel marine Proteobacteria is linked to environmental adaptation.</title>
        <authorList>
            <person name="Zhou Z."/>
            <person name="Tran P.Q."/>
            <person name="Kieft K."/>
            <person name="Anantharaman K."/>
        </authorList>
    </citation>
    <scope>NUCLEOTIDE SEQUENCE [LARGE SCALE GENOMIC DNA]</scope>
</reference>
<evidence type="ECO:0000256" key="1">
    <source>
        <dbReference type="SAM" id="MobiDB-lite"/>
    </source>
</evidence>
<name>A0A7J4GSH4_9ARCH</name>
<evidence type="ECO:0000313" key="3">
    <source>
        <dbReference type="Proteomes" id="UP000585802"/>
    </source>
</evidence>
<comment type="caution">
    <text evidence="2">The sequence shown here is derived from an EMBL/GenBank/DDBJ whole genome shotgun (WGS) entry which is preliminary data.</text>
</comment>
<feature type="compositionally biased region" description="Polar residues" evidence="1">
    <location>
        <begin position="1"/>
        <end position="14"/>
    </location>
</feature>
<dbReference type="EMBL" id="DUCX01000059">
    <property type="protein sequence ID" value="HIF37478.1"/>
    <property type="molecule type" value="Genomic_DNA"/>
</dbReference>
<protein>
    <submittedName>
        <fullName evidence="2">Uncharacterized protein</fullName>
    </submittedName>
</protein>
<evidence type="ECO:0000313" key="2">
    <source>
        <dbReference type="EMBL" id="HIF37478.1"/>
    </source>
</evidence>
<sequence>MAKTYNTSKSNTKSVGVDHNTTRSNRATSVGDGGGGGPDEAQGADYHTTRSNNTQVDTGGGGPEKSGAVDHNTTRSNRATSIGGGGGTTGMKSTLGLI</sequence>
<gene>
    <name evidence="2" type="ORF">EYQ70_03635</name>
</gene>
<dbReference type="AlphaFoldDB" id="A0A7J4GSH4"/>
<proteinExistence type="predicted"/>
<feature type="region of interest" description="Disordered" evidence="1">
    <location>
        <begin position="1"/>
        <end position="98"/>
    </location>
</feature>